<comment type="caution">
    <text evidence="3">The sequence shown here is derived from an EMBL/GenBank/DDBJ whole genome shotgun (WGS) entry which is preliminary data.</text>
</comment>
<gene>
    <name evidence="3" type="ORF">B0A50_07658</name>
</gene>
<evidence type="ECO:0000313" key="4">
    <source>
        <dbReference type="Proteomes" id="UP000308549"/>
    </source>
</evidence>
<feature type="compositionally biased region" description="Basic and acidic residues" evidence="1">
    <location>
        <begin position="60"/>
        <end position="71"/>
    </location>
</feature>
<feature type="compositionally biased region" description="Basic and acidic residues" evidence="1">
    <location>
        <begin position="80"/>
        <end position="99"/>
    </location>
</feature>
<evidence type="ECO:0000313" key="3">
    <source>
        <dbReference type="EMBL" id="TKA22649.1"/>
    </source>
</evidence>
<sequence>MPANSCKVTDLQFAMSCLNNMNGSVLNAEAVAQECGMTSASAARQKMDRMKKAHALPSHDQADTKGADKATGKKGAKAMEGTEKGPKKRKIDVVVKEEQAADGGDWLV</sequence>
<evidence type="ECO:0000259" key="2">
    <source>
        <dbReference type="Pfam" id="PF22980"/>
    </source>
</evidence>
<organism evidence="3 4">
    <name type="scientific">Salinomyces thailandicus</name>
    <dbReference type="NCBI Taxonomy" id="706561"/>
    <lineage>
        <taxon>Eukaryota</taxon>
        <taxon>Fungi</taxon>
        <taxon>Dikarya</taxon>
        <taxon>Ascomycota</taxon>
        <taxon>Pezizomycotina</taxon>
        <taxon>Dothideomycetes</taxon>
        <taxon>Dothideomycetidae</taxon>
        <taxon>Mycosphaerellales</taxon>
        <taxon>Teratosphaeriaceae</taxon>
        <taxon>Salinomyces</taxon>
    </lineage>
</organism>
<dbReference type="EMBL" id="NAJL01000069">
    <property type="protein sequence ID" value="TKA22649.1"/>
    <property type="molecule type" value="Genomic_DNA"/>
</dbReference>
<reference evidence="3 4" key="1">
    <citation type="submission" date="2017-03" db="EMBL/GenBank/DDBJ databases">
        <title>Genomes of endolithic fungi from Antarctica.</title>
        <authorList>
            <person name="Coleine C."/>
            <person name="Masonjones S."/>
            <person name="Stajich J.E."/>
        </authorList>
    </citation>
    <scope>NUCLEOTIDE SEQUENCE [LARGE SCALE GENOMIC DNA]</scope>
    <source>
        <strain evidence="3 4">CCFEE 6315</strain>
    </source>
</reference>
<dbReference type="OrthoDB" id="5353914at2759"/>
<protein>
    <recommendedName>
        <fullName evidence="2">Myb-like DNA-binding domain-containing protein</fullName>
    </recommendedName>
</protein>
<feature type="region of interest" description="Disordered" evidence="1">
    <location>
        <begin position="38"/>
        <end position="108"/>
    </location>
</feature>
<name>A0A4V5N3C1_9PEZI</name>
<evidence type="ECO:0000256" key="1">
    <source>
        <dbReference type="SAM" id="MobiDB-lite"/>
    </source>
</evidence>
<proteinExistence type="predicted"/>
<feature type="domain" description="Myb-like DNA-binding" evidence="2">
    <location>
        <begin position="10"/>
        <end position="54"/>
    </location>
</feature>
<dbReference type="Pfam" id="PF22980">
    <property type="entry name" value="Myb_DNA-bind_8"/>
    <property type="match status" value="1"/>
</dbReference>
<accession>A0A4V5N3C1</accession>
<dbReference type="Proteomes" id="UP000308549">
    <property type="component" value="Unassembled WGS sequence"/>
</dbReference>
<keyword evidence="4" id="KW-1185">Reference proteome</keyword>
<dbReference type="AlphaFoldDB" id="A0A4V5N3C1"/>
<dbReference type="InterPro" id="IPR054505">
    <property type="entry name" value="Myb_DNA-bind_8"/>
</dbReference>